<sequence>MKASAASVSSASNIVPHGVKKTVPYALHLHDRSKTNIIVSGRQVKGDSVHLEALPEVSALLNLEELSTKAFLVGLKAIDSAETVLPKPETSPEDLNSSSVMDEDLLEGFTR</sequence>
<dbReference type="EMBL" id="NCKW01002763">
    <property type="protein sequence ID" value="POM77281.1"/>
    <property type="molecule type" value="Genomic_DNA"/>
</dbReference>
<feature type="compositionally biased region" description="Acidic residues" evidence="1">
    <location>
        <begin position="101"/>
        <end position="111"/>
    </location>
</feature>
<reference evidence="2 3" key="1">
    <citation type="journal article" date="2017" name="Genome Biol. Evol.">
        <title>Phytophthora megakarya and P. palmivora, closely related causal agents of cacao black pod rot, underwent increases in genome sizes and gene numbers by different mechanisms.</title>
        <authorList>
            <person name="Ali S.S."/>
            <person name="Shao J."/>
            <person name="Lary D.J."/>
            <person name="Kronmiller B."/>
            <person name="Shen D."/>
            <person name="Strem M.D."/>
            <person name="Amoako-Attah I."/>
            <person name="Akrofi A.Y."/>
            <person name="Begoude B.A."/>
            <person name="Ten Hoopen G.M."/>
            <person name="Coulibaly K."/>
            <person name="Kebe B.I."/>
            <person name="Melnick R.L."/>
            <person name="Guiltinan M.J."/>
            <person name="Tyler B.M."/>
            <person name="Meinhardt L.W."/>
            <person name="Bailey B.A."/>
        </authorList>
    </citation>
    <scope>NUCLEOTIDE SEQUENCE [LARGE SCALE GENOMIC DNA]</scope>
    <source>
        <strain evidence="3">sbr112.9</strain>
    </source>
</reference>
<evidence type="ECO:0000256" key="1">
    <source>
        <dbReference type="SAM" id="MobiDB-lite"/>
    </source>
</evidence>
<dbReference type="Proteomes" id="UP000237271">
    <property type="component" value="Unassembled WGS sequence"/>
</dbReference>
<dbReference type="OrthoDB" id="129198at2759"/>
<feature type="region of interest" description="Disordered" evidence="1">
    <location>
        <begin position="85"/>
        <end position="111"/>
    </location>
</feature>
<organism evidence="2 3">
    <name type="scientific">Phytophthora palmivora</name>
    <dbReference type="NCBI Taxonomy" id="4796"/>
    <lineage>
        <taxon>Eukaryota</taxon>
        <taxon>Sar</taxon>
        <taxon>Stramenopiles</taxon>
        <taxon>Oomycota</taxon>
        <taxon>Peronosporomycetes</taxon>
        <taxon>Peronosporales</taxon>
        <taxon>Peronosporaceae</taxon>
        <taxon>Phytophthora</taxon>
    </lineage>
</organism>
<accession>A0A2P4YHK1</accession>
<comment type="caution">
    <text evidence="2">The sequence shown here is derived from an EMBL/GenBank/DDBJ whole genome shotgun (WGS) entry which is preliminary data.</text>
</comment>
<protein>
    <submittedName>
        <fullName evidence="2">Pol protein</fullName>
    </submittedName>
</protein>
<gene>
    <name evidence="2" type="ORF">PHPALM_5359</name>
</gene>
<keyword evidence="3" id="KW-1185">Reference proteome</keyword>
<name>A0A2P4YHK1_9STRA</name>
<evidence type="ECO:0000313" key="3">
    <source>
        <dbReference type="Proteomes" id="UP000237271"/>
    </source>
</evidence>
<dbReference type="AlphaFoldDB" id="A0A2P4YHK1"/>
<proteinExistence type="predicted"/>
<evidence type="ECO:0000313" key="2">
    <source>
        <dbReference type="EMBL" id="POM77281.1"/>
    </source>
</evidence>